<organism evidence="5 6">
    <name type="scientific">Trichormus variabilis NIES-23</name>
    <dbReference type="NCBI Taxonomy" id="1973479"/>
    <lineage>
        <taxon>Bacteria</taxon>
        <taxon>Bacillati</taxon>
        <taxon>Cyanobacteriota</taxon>
        <taxon>Cyanophyceae</taxon>
        <taxon>Nostocales</taxon>
        <taxon>Nostocaceae</taxon>
        <taxon>Trichormus</taxon>
    </lineage>
</organism>
<evidence type="ECO:0000259" key="4">
    <source>
        <dbReference type="SMART" id="SM00421"/>
    </source>
</evidence>
<dbReference type="InterPro" id="IPR016032">
    <property type="entry name" value="Sig_transdc_resp-reg_C-effctor"/>
</dbReference>
<gene>
    <name evidence="5" type="ORF">NIES23_18660</name>
</gene>
<dbReference type="CDD" id="cd06170">
    <property type="entry name" value="LuxR_C_like"/>
    <property type="match status" value="1"/>
</dbReference>
<dbReference type="GO" id="GO:0006355">
    <property type="term" value="P:regulation of DNA-templated transcription"/>
    <property type="evidence" value="ECO:0007669"/>
    <property type="project" value="InterPro"/>
</dbReference>
<dbReference type="Pfam" id="PF00196">
    <property type="entry name" value="GerE"/>
    <property type="match status" value="1"/>
</dbReference>
<name>A0A1Z4KJA5_ANAVA</name>
<reference evidence="5 6" key="1">
    <citation type="submission" date="2017-06" db="EMBL/GenBank/DDBJ databases">
        <title>Genome sequencing of cyanobaciteial culture collection at National Institute for Environmental Studies (NIES).</title>
        <authorList>
            <person name="Hirose Y."/>
            <person name="Shimura Y."/>
            <person name="Fujisawa T."/>
            <person name="Nakamura Y."/>
            <person name="Kawachi M."/>
        </authorList>
    </citation>
    <scope>NUCLEOTIDE SEQUENCE [LARGE SCALE GENOMIC DNA]</scope>
    <source>
        <strain evidence="5 6">NIES-23</strain>
    </source>
</reference>
<evidence type="ECO:0000256" key="1">
    <source>
        <dbReference type="ARBA" id="ARBA00023015"/>
    </source>
</evidence>
<proteinExistence type="predicted"/>
<protein>
    <recommendedName>
        <fullName evidence="4">HTH luxR-type domain-containing protein</fullName>
    </recommendedName>
</protein>
<keyword evidence="1" id="KW-0805">Transcription regulation</keyword>
<dbReference type="EMBL" id="AP018216">
    <property type="protein sequence ID" value="BAY69075.1"/>
    <property type="molecule type" value="Genomic_DNA"/>
</dbReference>
<dbReference type="AlphaFoldDB" id="A0A1Z4KJA5"/>
<evidence type="ECO:0000313" key="5">
    <source>
        <dbReference type="EMBL" id="BAY69075.1"/>
    </source>
</evidence>
<keyword evidence="2" id="KW-0238">DNA-binding</keyword>
<dbReference type="InterPro" id="IPR000792">
    <property type="entry name" value="Tscrpt_reg_LuxR_C"/>
</dbReference>
<sequence length="195" mass="22589">MMTFTKTSEQIEVSSKETKANFLQEVMERLEDGILILTNAGEIVHANASAYHLCCQLSQGSFDSQLIPPIIWKLCQLLLNTHNLYPEKNLILSDEIMLDKSNTLRVRVRLVKLERFITSCLLVTIENQYESLKNAAIAEIRKYDLTPREAEIWRLYRSHNSYKEIAAQLYITINTVKKHMKNIHAKRQAFVAVHQ</sequence>
<keyword evidence="3" id="KW-0804">Transcription</keyword>
<dbReference type="Proteomes" id="UP000217507">
    <property type="component" value="Chromosome"/>
</dbReference>
<dbReference type="GO" id="GO:0003677">
    <property type="term" value="F:DNA binding"/>
    <property type="evidence" value="ECO:0007669"/>
    <property type="project" value="UniProtKB-KW"/>
</dbReference>
<dbReference type="PANTHER" id="PTHR44688:SF16">
    <property type="entry name" value="DNA-BINDING TRANSCRIPTIONAL ACTIVATOR DEVR_DOSR"/>
    <property type="match status" value="1"/>
</dbReference>
<dbReference type="Gene3D" id="1.10.10.10">
    <property type="entry name" value="Winged helix-like DNA-binding domain superfamily/Winged helix DNA-binding domain"/>
    <property type="match status" value="1"/>
</dbReference>
<evidence type="ECO:0000313" key="6">
    <source>
        <dbReference type="Proteomes" id="UP000217507"/>
    </source>
</evidence>
<accession>A0A1Z4KJA5</accession>
<dbReference type="PANTHER" id="PTHR44688">
    <property type="entry name" value="DNA-BINDING TRANSCRIPTIONAL ACTIVATOR DEVR_DOSR"/>
    <property type="match status" value="1"/>
</dbReference>
<evidence type="ECO:0000256" key="3">
    <source>
        <dbReference type="ARBA" id="ARBA00023163"/>
    </source>
</evidence>
<dbReference type="InterPro" id="IPR036388">
    <property type="entry name" value="WH-like_DNA-bd_sf"/>
</dbReference>
<dbReference type="SUPFAM" id="SSF46894">
    <property type="entry name" value="C-terminal effector domain of the bipartite response regulators"/>
    <property type="match status" value="1"/>
</dbReference>
<dbReference type="PRINTS" id="PR00038">
    <property type="entry name" value="HTHLUXR"/>
</dbReference>
<feature type="domain" description="HTH luxR-type" evidence="4">
    <location>
        <begin position="142"/>
        <end position="194"/>
    </location>
</feature>
<evidence type="ECO:0000256" key="2">
    <source>
        <dbReference type="ARBA" id="ARBA00023125"/>
    </source>
</evidence>
<dbReference type="SMART" id="SM00421">
    <property type="entry name" value="HTH_LUXR"/>
    <property type="match status" value="1"/>
</dbReference>